<dbReference type="InterPro" id="IPR033130">
    <property type="entry name" value="RNase_T2_His_AS_2"/>
</dbReference>
<name>A0A6A5QYQ7_AMPQU</name>
<keyword evidence="9" id="KW-0255">Endonuclease</keyword>
<dbReference type="OrthoDB" id="435754at2759"/>
<dbReference type="Gene3D" id="3.90.730.10">
    <property type="entry name" value="Ribonuclease T2-like"/>
    <property type="match status" value="1"/>
</dbReference>
<evidence type="ECO:0000256" key="17">
    <source>
        <dbReference type="RuleBase" id="RU004328"/>
    </source>
</evidence>
<keyword evidence="13" id="KW-0456">Lyase</keyword>
<evidence type="ECO:0000256" key="18">
    <source>
        <dbReference type="SAM" id="MobiDB-lite"/>
    </source>
</evidence>
<evidence type="ECO:0000256" key="16">
    <source>
        <dbReference type="PIRSR" id="PIRSR633697-1"/>
    </source>
</evidence>
<evidence type="ECO:0000256" key="9">
    <source>
        <dbReference type="ARBA" id="ARBA00022759"/>
    </source>
</evidence>
<evidence type="ECO:0000256" key="10">
    <source>
        <dbReference type="ARBA" id="ARBA00022801"/>
    </source>
</evidence>
<dbReference type="CDD" id="cd01061">
    <property type="entry name" value="RNase_T2_euk"/>
    <property type="match status" value="1"/>
</dbReference>
<accession>A0A6A5QYQ7</accession>
<dbReference type="PROSITE" id="PS00530">
    <property type="entry name" value="RNASE_T2_1"/>
    <property type="match status" value="1"/>
</dbReference>
<feature type="compositionally biased region" description="Low complexity" evidence="18">
    <location>
        <begin position="314"/>
        <end position="328"/>
    </location>
</feature>
<dbReference type="Proteomes" id="UP000800096">
    <property type="component" value="Unassembled WGS sequence"/>
</dbReference>
<feature type="active site" evidence="16">
    <location>
        <position position="174"/>
    </location>
</feature>
<organism evidence="20 21">
    <name type="scientific">Ampelomyces quisqualis</name>
    <name type="common">Powdery mildew agent</name>
    <dbReference type="NCBI Taxonomy" id="50730"/>
    <lineage>
        <taxon>Eukaryota</taxon>
        <taxon>Fungi</taxon>
        <taxon>Dikarya</taxon>
        <taxon>Ascomycota</taxon>
        <taxon>Pezizomycotina</taxon>
        <taxon>Dothideomycetes</taxon>
        <taxon>Pleosporomycetidae</taxon>
        <taxon>Pleosporales</taxon>
        <taxon>Pleosporineae</taxon>
        <taxon>Phaeosphaeriaceae</taxon>
        <taxon>Ampelomyces</taxon>
    </lineage>
</organism>
<keyword evidence="21" id="KW-1185">Reference proteome</keyword>
<dbReference type="Pfam" id="PF00445">
    <property type="entry name" value="Ribonuclease_T2"/>
    <property type="match status" value="1"/>
</dbReference>
<evidence type="ECO:0000256" key="15">
    <source>
        <dbReference type="ARBA" id="ARBA00071169"/>
    </source>
</evidence>
<dbReference type="Pfam" id="PF25488">
    <property type="entry name" value="RNaseT2L_C"/>
    <property type="match status" value="1"/>
</dbReference>
<dbReference type="InterPro" id="IPR057328">
    <property type="entry name" value="RNaseT2L_C"/>
</dbReference>
<evidence type="ECO:0000256" key="7">
    <source>
        <dbReference type="ARBA" id="ARBA00022722"/>
    </source>
</evidence>
<gene>
    <name evidence="20" type="ORF">BDU57DRAFT_19099</name>
</gene>
<evidence type="ECO:0000313" key="21">
    <source>
        <dbReference type="Proteomes" id="UP000800096"/>
    </source>
</evidence>
<keyword evidence="5" id="KW-0963">Cytoplasm</keyword>
<feature type="region of interest" description="Disordered" evidence="18">
    <location>
        <begin position="299"/>
        <end position="333"/>
    </location>
</feature>
<dbReference type="GO" id="GO:0006401">
    <property type="term" value="P:RNA catabolic process"/>
    <property type="evidence" value="ECO:0007669"/>
    <property type="project" value="TreeGrafter"/>
</dbReference>
<feature type="active site" evidence="16">
    <location>
        <position position="116"/>
    </location>
</feature>
<dbReference type="InterPro" id="IPR033697">
    <property type="entry name" value="Ribonuclease_T2_eukaryotic"/>
</dbReference>
<proteinExistence type="inferred from homology"/>
<protein>
    <recommendedName>
        <fullName evidence="15">Ribonuclease T2-like</fullName>
        <ecNumber evidence="4">4.6.1.19</ecNumber>
    </recommendedName>
</protein>
<comment type="function">
    <text evidence="14">Rnase which modulates cell survival under stress conditions. Released from the vacuole to the cytoplasm during stress to promote tRNA and rRNA cleavage and to activate separately a downstream pathway that promotes cell death. Involved in cell size, vacuolar morphology and growth at high temperatures and high salt concentration.</text>
</comment>
<evidence type="ECO:0000256" key="4">
    <source>
        <dbReference type="ARBA" id="ARBA00012571"/>
    </source>
</evidence>
<keyword evidence="11" id="KW-1015">Disulfide bond</keyword>
<evidence type="ECO:0000256" key="2">
    <source>
        <dbReference type="ARBA" id="ARBA00004496"/>
    </source>
</evidence>
<evidence type="ECO:0000313" key="20">
    <source>
        <dbReference type="EMBL" id="KAF1920583.1"/>
    </source>
</evidence>
<evidence type="ECO:0000256" key="6">
    <source>
        <dbReference type="ARBA" id="ARBA00022554"/>
    </source>
</evidence>
<sequence length="452" mass="47721">MGMPAMLEPWTEAVKEGVQNAAASLQSISPQHTDAAMPSLRTISKLAIGGAQVLLGGGQPARGTFTQSCEAPQLSCHNTTVVENLCCFNAPGGQLLQTQFWDTNPPTGPDDSWTLHGLWPDRCDGTYDANCDPSRAYTNISAILTSFGANDLLTFMSTYWKDYKGNDESFWYHEWAKHGTCISTLEPSCYNDHKATEEVVDYFQKAVDLYKGLPSYQWLKAAGIEPTTSKTYTFAQIQAALAVNRAGVQVTLGCKSGALNEIWYHYDVRGSLQTGEFVASDPDGTKSTCPQTGIKYLPKNGGGGGSGSNPPTPTTTVVGTGVPQPTSTSAPGTPFSGKGYLNVLVAGANKGCIISKGTWYTSGTCATFTATWLAGTGFTLTSSKGQCGIVAGALTCGASVSNATGFTHQNGSLAAGRNANWSADHVASASTQETVYAGGEHKQMFGIEWQAV</sequence>
<evidence type="ECO:0000256" key="1">
    <source>
        <dbReference type="ARBA" id="ARBA00004410"/>
    </source>
</evidence>
<evidence type="ECO:0000256" key="13">
    <source>
        <dbReference type="ARBA" id="ARBA00023239"/>
    </source>
</evidence>
<evidence type="ECO:0000256" key="8">
    <source>
        <dbReference type="ARBA" id="ARBA00022729"/>
    </source>
</evidence>
<keyword evidence="7" id="KW-0540">Nuclease</keyword>
<dbReference type="InterPro" id="IPR018188">
    <property type="entry name" value="RNase_T2_His_AS_1"/>
</dbReference>
<dbReference type="PANTHER" id="PTHR11240:SF79">
    <property type="entry name" value="RIBONUCLEASE T2"/>
    <property type="match status" value="1"/>
</dbReference>
<comment type="subcellular location">
    <subcellularLocation>
        <location evidence="2">Cytoplasm</location>
    </subcellularLocation>
    <subcellularLocation>
        <location evidence="1">Vacuole lumen</location>
    </subcellularLocation>
</comment>
<feature type="domain" description="RNase T2-like C-terminal" evidence="19">
    <location>
        <begin position="333"/>
        <end position="450"/>
    </location>
</feature>
<evidence type="ECO:0000256" key="14">
    <source>
        <dbReference type="ARBA" id="ARBA00025494"/>
    </source>
</evidence>
<reference evidence="20" key="1">
    <citation type="journal article" date="2020" name="Stud. Mycol.">
        <title>101 Dothideomycetes genomes: a test case for predicting lifestyles and emergence of pathogens.</title>
        <authorList>
            <person name="Haridas S."/>
            <person name="Albert R."/>
            <person name="Binder M."/>
            <person name="Bloem J."/>
            <person name="Labutti K."/>
            <person name="Salamov A."/>
            <person name="Andreopoulos B."/>
            <person name="Baker S."/>
            <person name="Barry K."/>
            <person name="Bills G."/>
            <person name="Bluhm B."/>
            <person name="Cannon C."/>
            <person name="Castanera R."/>
            <person name="Culley D."/>
            <person name="Daum C."/>
            <person name="Ezra D."/>
            <person name="Gonzalez J."/>
            <person name="Henrissat B."/>
            <person name="Kuo A."/>
            <person name="Liang C."/>
            <person name="Lipzen A."/>
            <person name="Lutzoni F."/>
            <person name="Magnuson J."/>
            <person name="Mondo S."/>
            <person name="Nolan M."/>
            <person name="Ohm R."/>
            <person name="Pangilinan J."/>
            <person name="Park H.-J."/>
            <person name="Ramirez L."/>
            <person name="Alfaro M."/>
            <person name="Sun H."/>
            <person name="Tritt A."/>
            <person name="Yoshinaga Y."/>
            <person name="Zwiers L.-H."/>
            <person name="Turgeon B."/>
            <person name="Goodwin S."/>
            <person name="Spatafora J."/>
            <person name="Crous P."/>
            <person name="Grigoriev I."/>
        </authorList>
    </citation>
    <scope>NUCLEOTIDE SEQUENCE</scope>
    <source>
        <strain evidence="20">HMLAC05119</strain>
    </source>
</reference>
<evidence type="ECO:0000259" key="19">
    <source>
        <dbReference type="Pfam" id="PF25488"/>
    </source>
</evidence>
<feature type="active site" evidence="16">
    <location>
        <position position="178"/>
    </location>
</feature>
<dbReference type="GO" id="GO:0003723">
    <property type="term" value="F:RNA binding"/>
    <property type="evidence" value="ECO:0007669"/>
    <property type="project" value="InterPro"/>
</dbReference>
<dbReference type="GO" id="GO:0005775">
    <property type="term" value="C:vacuolar lumen"/>
    <property type="evidence" value="ECO:0007669"/>
    <property type="project" value="UniProtKB-SubCell"/>
</dbReference>
<dbReference type="GO" id="GO:0005576">
    <property type="term" value="C:extracellular region"/>
    <property type="evidence" value="ECO:0007669"/>
    <property type="project" value="TreeGrafter"/>
</dbReference>
<dbReference type="GO" id="GO:0033897">
    <property type="term" value="F:ribonuclease T2 activity"/>
    <property type="evidence" value="ECO:0007669"/>
    <property type="project" value="UniProtKB-EC"/>
</dbReference>
<dbReference type="AlphaFoldDB" id="A0A6A5QYQ7"/>
<evidence type="ECO:0000256" key="3">
    <source>
        <dbReference type="ARBA" id="ARBA00007469"/>
    </source>
</evidence>
<evidence type="ECO:0000256" key="12">
    <source>
        <dbReference type="ARBA" id="ARBA00023180"/>
    </source>
</evidence>
<dbReference type="PROSITE" id="PS00531">
    <property type="entry name" value="RNASE_T2_2"/>
    <property type="match status" value="1"/>
</dbReference>
<keyword evidence="10" id="KW-0378">Hydrolase</keyword>
<dbReference type="PANTHER" id="PTHR11240">
    <property type="entry name" value="RIBONUCLEASE T2"/>
    <property type="match status" value="1"/>
</dbReference>
<dbReference type="InterPro" id="IPR036430">
    <property type="entry name" value="RNase_T2-like_sf"/>
</dbReference>
<dbReference type="SUPFAM" id="SSF55895">
    <property type="entry name" value="Ribonuclease Rh-like"/>
    <property type="match status" value="1"/>
</dbReference>
<keyword evidence="12" id="KW-0325">Glycoprotein</keyword>
<dbReference type="FunFam" id="3.90.730.10:FF:000004">
    <property type="entry name" value="Ribonuclease T2-like"/>
    <property type="match status" value="1"/>
</dbReference>
<keyword evidence="6" id="KW-0926">Vacuole</keyword>
<comment type="similarity">
    <text evidence="3 17">Belongs to the RNase T2 family.</text>
</comment>
<dbReference type="GO" id="GO:0016787">
    <property type="term" value="F:hydrolase activity"/>
    <property type="evidence" value="ECO:0007669"/>
    <property type="project" value="UniProtKB-KW"/>
</dbReference>
<keyword evidence="8" id="KW-0732">Signal</keyword>
<dbReference type="EMBL" id="ML979132">
    <property type="protein sequence ID" value="KAF1920583.1"/>
    <property type="molecule type" value="Genomic_DNA"/>
</dbReference>
<dbReference type="EC" id="4.6.1.19" evidence="4"/>
<evidence type="ECO:0000256" key="11">
    <source>
        <dbReference type="ARBA" id="ARBA00023157"/>
    </source>
</evidence>
<evidence type="ECO:0000256" key="5">
    <source>
        <dbReference type="ARBA" id="ARBA00022490"/>
    </source>
</evidence>
<dbReference type="InterPro" id="IPR001568">
    <property type="entry name" value="RNase_T2-like"/>
</dbReference>